<reference evidence="2" key="1">
    <citation type="journal article" date="2022" name="Front. Genet.">
        <title>Chromosome-Scale Assembly of the Dendrobium nobile Genome Provides Insights Into the Molecular Mechanism of the Biosynthesis of the Medicinal Active Ingredient of Dendrobium.</title>
        <authorList>
            <person name="Xu Q."/>
            <person name="Niu S.-C."/>
            <person name="Li K.-L."/>
            <person name="Zheng P.-J."/>
            <person name="Zhang X.-J."/>
            <person name="Jia Y."/>
            <person name="Liu Y."/>
            <person name="Niu Y.-X."/>
            <person name="Yu L.-H."/>
            <person name="Chen D.-F."/>
            <person name="Zhang G.-Q."/>
        </authorList>
    </citation>
    <scope>NUCLEOTIDE SEQUENCE</scope>
    <source>
        <tissue evidence="2">Leaf</tissue>
    </source>
</reference>
<dbReference type="EMBL" id="JAGYWB010000009">
    <property type="protein sequence ID" value="KAI0510769.1"/>
    <property type="molecule type" value="Genomic_DNA"/>
</dbReference>
<organism evidence="2 3">
    <name type="scientific">Dendrobium nobile</name>
    <name type="common">Orchid</name>
    <dbReference type="NCBI Taxonomy" id="94219"/>
    <lineage>
        <taxon>Eukaryota</taxon>
        <taxon>Viridiplantae</taxon>
        <taxon>Streptophyta</taxon>
        <taxon>Embryophyta</taxon>
        <taxon>Tracheophyta</taxon>
        <taxon>Spermatophyta</taxon>
        <taxon>Magnoliopsida</taxon>
        <taxon>Liliopsida</taxon>
        <taxon>Asparagales</taxon>
        <taxon>Orchidaceae</taxon>
        <taxon>Epidendroideae</taxon>
        <taxon>Malaxideae</taxon>
        <taxon>Dendrobiinae</taxon>
        <taxon>Dendrobium</taxon>
    </lineage>
</organism>
<keyword evidence="1" id="KW-0812">Transmembrane</keyword>
<comment type="caution">
    <text evidence="2">The sequence shown here is derived from an EMBL/GenBank/DDBJ whole genome shotgun (WGS) entry which is preliminary data.</text>
</comment>
<keyword evidence="1" id="KW-0472">Membrane</keyword>
<keyword evidence="1" id="KW-1133">Transmembrane helix</keyword>
<keyword evidence="3" id="KW-1185">Reference proteome</keyword>
<dbReference type="AlphaFoldDB" id="A0A8T3BCG5"/>
<gene>
    <name evidence="2" type="ORF">KFK09_011378</name>
</gene>
<feature type="transmembrane region" description="Helical" evidence="1">
    <location>
        <begin position="20"/>
        <end position="42"/>
    </location>
</feature>
<accession>A0A8T3BCG5</accession>
<sequence>MLNKLCFKPSKSKTCQIKMFLKFLIIHVPTTFMMVLSLRATFPLALASSKMNRLASPVMWREHLMSRHYILSRGLCESTPTKLSNIRFRNPNKFGSLLMERRMQ</sequence>
<evidence type="ECO:0000313" key="2">
    <source>
        <dbReference type="EMBL" id="KAI0510769.1"/>
    </source>
</evidence>
<proteinExistence type="predicted"/>
<evidence type="ECO:0000313" key="3">
    <source>
        <dbReference type="Proteomes" id="UP000829196"/>
    </source>
</evidence>
<evidence type="ECO:0000256" key="1">
    <source>
        <dbReference type="SAM" id="Phobius"/>
    </source>
</evidence>
<dbReference type="Proteomes" id="UP000829196">
    <property type="component" value="Unassembled WGS sequence"/>
</dbReference>
<name>A0A8T3BCG5_DENNO</name>
<protein>
    <submittedName>
        <fullName evidence="2">Uncharacterized protein</fullName>
    </submittedName>
</protein>